<comment type="caution">
    <text evidence="1">The sequence shown here is derived from an EMBL/GenBank/DDBJ whole genome shotgun (WGS) entry which is preliminary data.</text>
</comment>
<dbReference type="GO" id="GO:0005975">
    <property type="term" value="P:carbohydrate metabolic process"/>
    <property type="evidence" value="ECO:0007669"/>
    <property type="project" value="InterPro"/>
</dbReference>
<organism evidence="1 2">
    <name type="scientific">Cohnella zeiphila</name>
    <dbReference type="NCBI Taxonomy" id="2761120"/>
    <lineage>
        <taxon>Bacteria</taxon>
        <taxon>Bacillati</taxon>
        <taxon>Bacillota</taxon>
        <taxon>Bacilli</taxon>
        <taxon>Bacillales</taxon>
        <taxon>Paenibacillaceae</taxon>
        <taxon>Cohnella</taxon>
    </lineage>
</organism>
<evidence type="ECO:0000313" key="1">
    <source>
        <dbReference type="EMBL" id="MBB6735906.1"/>
    </source>
</evidence>
<keyword evidence="2" id="KW-1185">Reference proteome</keyword>
<dbReference type="GO" id="GO:0004553">
    <property type="term" value="F:hydrolase activity, hydrolyzing O-glycosyl compounds"/>
    <property type="evidence" value="ECO:0007669"/>
    <property type="project" value="InterPro"/>
</dbReference>
<sequence length="72" mass="8495">MPRDWLIYDSHRLYEDGEGWYRKTLALSETEPNDRIPLRFEGVYMNSTLFVNGQPAGDWKYGYSTFEGHSDD</sequence>
<evidence type="ECO:0008006" key="3">
    <source>
        <dbReference type="Google" id="ProtNLM"/>
    </source>
</evidence>
<dbReference type="SUPFAM" id="SSF49785">
    <property type="entry name" value="Galactose-binding domain-like"/>
    <property type="match status" value="1"/>
</dbReference>
<dbReference type="PANTHER" id="PTHR42732:SF1">
    <property type="entry name" value="BETA-MANNOSIDASE"/>
    <property type="match status" value="1"/>
</dbReference>
<dbReference type="InterPro" id="IPR008979">
    <property type="entry name" value="Galactose-bd-like_sf"/>
</dbReference>
<dbReference type="AlphaFoldDB" id="A0A7X0VZD5"/>
<dbReference type="EMBL" id="JACJVO010000060">
    <property type="protein sequence ID" value="MBB6735906.1"/>
    <property type="molecule type" value="Genomic_DNA"/>
</dbReference>
<dbReference type="Proteomes" id="UP000564644">
    <property type="component" value="Unassembled WGS sequence"/>
</dbReference>
<proteinExistence type="predicted"/>
<name>A0A7X0VZD5_9BACL</name>
<dbReference type="Gene3D" id="2.60.120.260">
    <property type="entry name" value="Galactose-binding domain-like"/>
    <property type="match status" value="1"/>
</dbReference>
<reference evidence="1 2" key="1">
    <citation type="submission" date="2020-08" db="EMBL/GenBank/DDBJ databases">
        <title>Cohnella phylogeny.</title>
        <authorList>
            <person name="Dunlap C."/>
        </authorList>
    </citation>
    <scope>NUCLEOTIDE SEQUENCE [LARGE SCALE GENOMIC DNA]</scope>
    <source>
        <strain evidence="1 2">CBP 2801</strain>
    </source>
</reference>
<evidence type="ECO:0000313" key="2">
    <source>
        <dbReference type="Proteomes" id="UP000564644"/>
    </source>
</evidence>
<accession>A0A7X0VZD5</accession>
<protein>
    <recommendedName>
        <fullName evidence="3">Glycosyl hydrolases family 2 sugar binding domain-containing protein</fullName>
    </recommendedName>
</protein>
<gene>
    <name evidence="1" type="ORF">H7C18_33855</name>
</gene>
<dbReference type="InterPro" id="IPR051913">
    <property type="entry name" value="GH2_Domain-Containing"/>
</dbReference>
<dbReference type="PANTHER" id="PTHR42732">
    <property type="entry name" value="BETA-GALACTOSIDASE"/>
    <property type="match status" value="1"/>
</dbReference>